<evidence type="ECO:0008006" key="4">
    <source>
        <dbReference type="Google" id="ProtNLM"/>
    </source>
</evidence>
<keyword evidence="1" id="KW-0175">Coiled coil</keyword>
<dbReference type="eggNOG" id="ENOG5031UXP">
    <property type="taxonomic scope" value="Bacteria"/>
</dbReference>
<dbReference type="Proteomes" id="UP000002770">
    <property type="component" value="Unassembled WGS sequence"/>
</dbReference>
<accession>G9EMB3</accession>
<sequence length="70" mass="8505">MSSLEMENEIRQLKEIIVQLRLKLESNYMDMQRKIEKERSDYNQIIIQLQISIVELRNELEAIRTKNLKI</sequence>
<proteinExistence type="predicted"/>
<feature type="coiled-coil region" evidence="1">
    <location>
        <begin position="3"/>
        <end position="66"/>
    </location>
</feature>
<evidence type="ECO:0000313" key="2">
    <source>
        <dbReference type="EMBL" id="EHL31713.1"/>
    </source>
</evidence>
<gene>
    <name evidence="2" type="ORF">LDG_6377</name>
</gene>
<name>G9EMB3_9GAMM</name>
<protein>
    <recommendedName>
        <fullName evidence="4">Coiled-coil protein</fullName>
    </recommendedName>
</protein>
<dbReference type="EMBL" id="JH413811">
    <property type="protein sequence ID" value="EHL31713.1"/>
    <property type="molecule type" value="Genomic_DNA"/>
</dbReference>
<dbReference type="InParanoid" id="G9EMB3"/>
<keyword evidence="3" id="KW-1185">Reference proteome</keyword>
<evidence type="ECO:0000313" key="3">
    <source>
        <dbReference type="Proteomes" id="UP000002770"/>
    </source>
</evidence>
<dbReference type="RefSeq" id="WP_006870311.1">
    <property type="nucleotide sequence ID" value="NZ_JH413811.1"/>
</dbReference>
<evidence type="ECO:0000256" key="1">
    <source>
        <dbReference type="SAM" id="Coils"/>
    </source>
</evidence>
<reference evidence="2 3" key="1">
    <citation type="journal article" date="2011" name="BMC Genomics">
        <title>Insight into cross-talk between intra-amoebal pathogens.</title>
        <authorList>
            <person name="Gimenez G."/>
            <person name="Bertelli C."/>
            <person name="Moliner C."/>
            <person name="Robert C."/>
            <person name="Raoult D."/>
            <person name="Fournier P.E."/>
            <person name="Greub G."/>
        </authorList>
    </citation>
    <scope>NUCLEOTIDE SEQUENCE [LARGE SCALE GENOMIC DNA]</scope>
    <source>
        <strain evidence="2 3">LLAP12</strain>
    </source>
</reference>
<dbReference type="AlphaFoldDB" id="G9EMB3"/>
<organism evidence="2 3">
    <name type="scientific">Legionella drancourtii LLAP12</name>
    <dbReference type="NCBI Taxonomy" id="658187"/>
    <lineage>
        <taxon>Bacteria</taxon>
        <taxon>Pseudomonadati</taxon>
        <taxon>Pseudomonadota</taxon>
        <taxon>Gammaproteobacteria</taxon>
        <taxon>Legionellales</taxon>
        <taxon>Legionellaceae</taxon>
        <taxon>Legionella</taxon>
    </lineage>
</organism>
<dbReference type="HOGENOM" id="CLU_2752876_0_0_6"/>